<keyword evidence="4 9" id="KW-0552">Olfaction</keyword>
<keyword evidence="2 9" id="KW-0716">Sensory transduction</keyword>
<protein>
    <recommendedName>
        <fullName evidence="9">Odorant receptor</fullName>
    </recommendedName>
</protein>
<dbReference type="VEuPathDB" id="VectorBase:PPAI013234"/>
<name>A0A3F2ZEI1_PHLPP</name>
<evidence type="ECO:0000256" key="1">
    <source>
        <dbReference type="ARBA" id="ARBA00004141"/>
    </source>
</evidence>
<evidence type="ECO:0000256" key="6">
    <source>
        <dbReference type="ARBA" id="ARBA00023136"/>
    </source>
</evidence>
<accession>A0A3F2ZEI1</accession>
<dbReference type="EMBL" id="AJVK01075994">
    <property type="status" value="NOT_ANNOTATED_CDS"/>
    <property type="molecule type" value="Genomic_DNA"/>
</dbReference>
<dbReference type="PANTHER" id="PTHR21137:SF44">
    <property type="entry name" value="ODORANT RECEPTOR 13A-RELATED"/>
    <property type="match status" value="1"/>
</dbReference>
<keyword evidence="3 9" id="KW-0812">Transmembrane</keyword>
<sequence>TIVSFRDFVVIPYFLFGTIGLVPFDPHPGYKIPWFKITWWWASYINHFYCVIGEIVYFFVAWQDVDKEQIFLEFTALIPCTIFSSISIIKMNMIWYNRKRLTWIVNKLEELFPKSEDDQKEFDVLETRKNAYLIMIYFSASYMILIWTFNLMPLIVSIIDYADIGIYNRILPYSIWYPFNARKGYRFMIMYIQQNWGGFTSMIGILGTDLFFGCFITQLAMQFKALSKHLAIITTPRRAKRLRNSRLKEAIERHLLLIDLCSEMESIYNFSILCNFVLSSLMICLVGFQATNPDIHIDMWFKYIVFLICALWQVFCICYYGNVLMENSQRISWGVFASQWYREDAKYQKCILMMILRAQKPQFLTAGKFSVVSLRSFTA</sequence>
<dbReference type="GO" id="GO:0005549">
    <property type="term" value="F:odorant binding"/>
    <property type="evidence" value="ECO:0007669"/>
    <property type="project" value="InterPro"/>
</dbReference>
<keyword evidence="7 9" id="KW-0675">Receptor</keyword>
<dbReference type="PANTHER" id="PTHR21137">
    <property type="entry name" value="ODORANT RECEPTOR"/>
    <property type="match status" value="1"/>
</dbReference>
<reference evidence="10" key="1">
    <citation type="submission" date="2022-08" db="UniProtKB">
        <authorList>
            <consortium name="EnsemblMetazoa"/>
        </authorList>
    </citation>
    <scope>IDENTIFICATION</scope>
    <source>
        <strain evidence="10">Israel</strain>
    </source>
</reference>
<feature type="transmembrane region" description="Helical" evidence="9">
    <location>
        <begin position="7"/>
        <end position="24"/>
    </location>
</feature>
<dbReference type="EnsemblMetazoa" id="PPAI013234-RA">
    <property type="protein sequence ID" value="PPAI013234-PA"/>
    <property type="gene ID" value="PPAI013234"/>
</dbReference>
<evidence type="ECO:0000256" key="4">
    <source>
        <dbReference type="ARBA" id="ARBA00022725"/>
    </source>
</evidence>
<dbReference type="Pfam" id="PF02949">
    <property type="entry name" value="7tm_6"/>
    <property type="match status" value="1"/>
</dbReference>
<dbReference type="GO" id="GO:0005886">
    <property type="term" value="C:plasma membrane"/>
    <property type="evidence" value="ECO:0007669"/>
    <property type="project" value="UniProtKB-SubCell"/>
</dbReference>
<evidence type="ECO:0000256" key="2">
    <source>
        <dbReference type="ARBA" id="ARBA00022606"/>
    </source>
</evidence>
<feature type="transmembrane region" description="Helical" evidence="9">
    <location>
        <begin position="199"/>
        <end position="220"/>
    </location>
</feature>
<feature type="transmembrane region" description="Helical" evidence="9">
    <location>
        <begin position="267"/>
        <end position="288"/>
    </location>
</feature>
<feature type="transmembrane region" description="Helical" evidence="9">
    <location>
        <begin position="74"/>
        <end position="96"/>
    </location>
</feature>
<evidence type="ECO:0000256" key="8">
    <source>
        <dbReference type="ARBA" id="ARBA00023224"/>
    </source>
</evidence>
<keyword evidence="5 9" id="KW-1133">Transmembrane helix</keyword>
<comment type="similarity">
    <text evidence="9">Belongs to the insect chemoreceptor superfamily. Heteromeric odorant receptor channel (TC 1.A.69) family.</text>
</comment>
<evidence type="ECO:0000256" key="7">
    <source>
        <dbReference type="ARBA" id="ARBA00023170"/>
    </source>
</evidence>
<evidence type="ECO:0000313" key="10">
    <source>
        <dbReference type="EnsemblMetazoa" id="PPAI013234-PA"/>
    </source>
</evidence>
<dbReference type="GO" id="GO:0007165">
    <property type="term" value="P:signal transduction"/>
    <property type="evidence" value="ECO:0007669"/>
    <property type="project" value="UniProtKB-KW"/>
</dbReference>
<evidence type="ECO:0000256" key="5">
    <source>
        <dbReference type="ARBA" id="ARBA00022989"/>
    </source>
</evidence>
<evidence type="ECO:0000256" key="9">
    <source>
        <dbReference type="RuleBase" id="RU351113"/>
    </source>
</evidence>
<feature type="transmembrane region" description="Helical" evidence="9">
    <location>
        <begin position="44"/>
        <end position="62"/>
    </location>
</feature>
<organism evidence="10 11">
    <name type="scientific">Phlebotomus papatasi</name>
    <name type="common">Sandfly</name>
    <dbReference type="NCBI Taxonomy" id="29031"/>
    <lineage>
        <taxon>Eukaryota</taxon>
        <taxon>Metazoa</taxon>
        <taxon>Ecdysozoa</taxon>
        <taxon>Arthropoda</taxon>
        <taxon>Hexapoda</taxon>
        <taxon>Insecta</taxon>
        <taxon>Pterygota</taxon>
        <taxon>Neoptera</taxon>
        <taxon>Endopterygota</taxon>
        <taxon>Diptera</taxon>
        <taxon>Nematocera</taxon>
        <taxon>Psychodoidea</taxon>
        <taxon>Psychodidae</taxon>
        <taxon>Phlebotomus</taxon>
        <taxon>Phlebotomus</taxon>
    </lineage>
</organism>
<proteinExistence type="inferred from homology"/>
<evidence type="ECO:0000256" key="3">
    <source>
        <dbReference type="ARBA" id="ARBA00022692"/>
    </source>
</evidence>
<dbReference type="AlphaFoldDB" id="A0A3F2ZEI1"/>
<keyword evidence="8 9" id="KW-0807">Transducer</keyword>
<dbReference type="VEuPathDB" id="VectorBase:PPAPM1_004763"/>
<dbReference type="GO" id="GO:0004984">
    <property type="term" value="F:olfactory receptor activity"/>
    <property type="evidence" value="ECO:0007669"/>
    <property type="project" value="InterPro"/>
</dbReference>
<dbReference type="Proteomes" id="UP000092462">
    <property type="component" value="Unassembled WGS sequence"/>
</dbReference>
<comment type="subcellular location">
    <subcellularLocation>
        <location evidence="9">Cell membrane</location>
        <topology evidence="9">Multi-pass membrane protein</topology>
    </subcellularLocation>
    <subcellularLocation>
        <location evidence="1">Membrane</location>
        <topology evidence="1">Multi-pass membrane protein</topology>
    </subcellularLocation>
</comment>
<feature type="transmembrane region" description="Helical" evidence="9">
    <location>
        <begin position="300"/>
        <end position="320"/>
    </location>
</feature>
<dbReference type="InterPro" id="IPR004117">
    <property type="entry name" value="7tm6_olfct_rcpt"/>
</dbReference>
<keyword evidence="6 9" id="KW-0472">Membrane</keyword>
<feature type="transmembrane region" description="Helical" evidence="9">
    <location>
        <begin position="131"/>
        <end position="149"/>
    </location>
</feature>
<evidence type="ECO:0000313" key="11">
    <source>
        <dbReference type="Proteomes" id="UP000092462"/>
    </source>
</evidence>
<keyword evidence="11" id="KW-1185">Reference proteome</keyword>